<dbReference type="Gene3D" id="1.10.10.10">
    <property type="entry name" value="Winged helix-like DNA-binding domain superfamily/Winged helix DNA-binding domain"/>
    <property type="match status" value="1"/>
</dbReference>
<comment type="caution">
    <text evidence="6">The sequence shown here is derived from an EMBL/GenBank/DDBJ whole genome shotgun (WGS) entry which is preliminary data.</text>
</comment>
<keyword evidence="1" id="KW-0805">Transcription regulation</keyword>
<dbReference type="InterPro" id="IPR029016">
    <property type="entry name" value="GAF-like_dom_sf"/>
</dbReference>
<dbReference type="PROSITE" id="PS51077">
    <property type="entry name" value="HTH_ICLR"/>
    <property type="match status" value="1"/>
</dbReference>
<reference evidence="6 7" key="1">
    <citation type="submission" date="2021-03" db="EMBL/GenBank/DDBJ databases">
        <title>Genomic Encyclopedia of Type Strains, Phase IV (KMG-IV): sequencing the most valuable type-strain genomes for metagenomic binning, comparative biology and taxonomic classification.</title>
        <authorList>
            <person name="Goeker M."/>
        </authorList>
    </citation>
    <scope>NUCLEOTIDE SEQUENCE [LARGE SCALE GENOMIC DNA]</scope>
    <source>
        <strain evidence="6 7">DSM 26048</strain>
    </source>
</reference>
<organism evidence="6 7">
    <name type="scientific">Paenibacillus eucommiae</name>
    <dbReference type="NCBI Taxonomy" id="1355755"/>
    <lineage>
        <taxon>Bacteria</taxon>
        <taxon>Bacillati</taxon>
        <taxon>Bacillota</taxon>
        <taxon>Bacilli</taxon>
        <taxon>Bacillales</taxon>
        <taxon>Paenibacillaceae</taxon>
        <taxon>Paenibacillus</taxon>
    </lineage>
</organism>
<dbReference type="PANTHER" id="PTHR30136:SF24">
    <property type="entry name" value="HTH-TYPE TRANSCRIPTIONAL REPRESSOR ALLR"/>
    <property type="match status" value="1"/>
</dbReference>
<dbReference type="InterPro" id="IPR014757">
    <property type="entry name" value="Tscrpt_reg_IclR_C"/>
</dbReference>
<keyword evidence="2 6" id="KW-0238">DNA-binding</keyword>
<evidence type="ECO:0000313" key="6">
    <source>
        <dbReference type="EMBL" id="MBP1995903.1"/>
    </source>
</evidence>
<evidence type="ECO:0000256" key="1">
    <source>
        <dbReference type="ARBA" id="ARBA00023015"/>
    </source>
</evidence>
<feature type="domain" description="HTH iclR-type" evidence="4">
    <location>
        <begin position="7"/>
        <end position="68"/>
    </location>
</feature>
<dbReference type="SUPFAM" id="SSF46785">
    <property type="entry name" value="Winged helix' DNA-binding domain"/>
    <property type="match status" value="1"/>
</dbReference>
<dbReference type="InterPro" id="IPR036390">
    <property type="entry name" value="WH_DNA-bd_sf"/>
</dbReference>
<evidence type="ECO:0000256" key="3">
    <source>
        <dbReference type="ARBA" id="ARBA00023163"/>
    </source>
</evidence>
<dbReference type="SMART" id="SM00346">
    <property type="entry name" value="HTH_ICLR"/>
    <property type="match status" value="1"/>
</dbReference>
<dbReference type="SUPFAM" id="SSF55781">
    <property type="entry name" value="GAF domain-like"/>
    <property type="match status" value="1"/>
</dbReference>
<proteinExistence type="predicted"/>
<evidence type="ECO:0000259" key="5">
    <source>
        <dbReference type="PROSITE" id="PS51078"/>
    </source>
</evidence>
<dbReference type="Gene3D" id="3.30.450.40">
    <property type="match status" value="1"/>
</dbReference>
<dbReference type="RefSeq" id="WP_209977851.1">
    <property type="nucleotide sequence ID" value="NZ_JAGGLB010000040.1"/>
</dbReference>
<protein>
    <submittedName>
        <fullName evidence="6">DNA-binding IclR family transcriptional regulator</fullName>
    </submittedName>
</protein>
<dbReference type="InterPro" id="IPR050707">
    <property type="entry name" value="HTH_MetabolicPath_Reg"/>
</dbReference>
<dbReference type="Proteomes" id="UP001519287">
    <property type="component" value="Unassembled WGS sequence"/>
</dbReference>
<name>A0ABS4J7S8_9BACL</name>
<dbReference type="InterPro" id="IPR036388">
    <property type="entry name" value="WH-like_DNA-bd_sf"/>
</dbReference>
<dbReference type="Pfam" id="PF01614">
    <property type="entry name" value="IclR_C"/>
    <property type="match status" value="1"/>
</dbReference>
<dbReference type="PROSITE" id="PS51078">
    <property type="entry name" value="ICLR_ED"/>
    <property type="match status" value="1"/>
</dbReference>
<feature type="domain" description="IclR-ED" evidence="5">
    <location>
        <begin position="69"/>
        <end position="248"/>
    </location>
</feature>
<evidence type="ECO:0000256" key="2">
    <source>
        <dbReference type="ARBA" id="ARBA00023125"/>
    </source>
</evidence>
<dbReference type="Pfam" id="PF09339">
    <property type="entry name" value="HTH_IclR"/>
    <property type="match status" value="1"/>
</dbReference>
<evidence type="ECO:0000259" key="4">
    <source>
        <dbReference type="PROSITE" id="PS51077"/>
    </source>
</evidence>
<evidence type="ECO:0000313" key="7">
    <source>
        <dbReference type="Proteomes" id="UP001519287"/>
    </source>
</evidence>
<dbReference type="InterPro" id="IPR005471">
    <property type="entry name" value="Tscrpt_reg_IclR_N"/>
</dbReference>
<keyword evidence="3" id="KW-0804">Transcription</keyword>
<dbReference type="EMBL" id="JAGGLB010000040">
    <property type="protein sequence ID" value="MBP1995903.1"/>
    <property type="molecule type" value="Genomic_DNA"/>
</dbReference>
<accession>A0ABS4J7S8</accession>
<gene>
    <name evidence="6" type="ORF">J2Z66_007545</name>
</gene>
<dbReference type="GO" id="GO:0003677">
    <property type="term" value="F:DNA binding"/>
    <property type="evidence" value="ECO:0007669"/>
    <property type="project" value="UniProtKB-KW"/>
</dbReference>
<dbReference type="PANTHER" id="PTHR30136">
    <property type="entry name" value="HELIX-TURN-HELIX TRANSCRIPTIONAL REGULATOR, ICLR FAMILY"/>
    <property type="match status" value="1"/>
</dbReference>
<sequence>MERKYWVPALQKANDILHLIASEPNQLKLIDLSKKLDINKSSMFSLLHTMEELHWVVRDKGDTYALGSYFGLLGGAFFRQFDLISLFHREASQTKIALGETIQLAKLEDGEALYLGKEEAPTPVRLTSEPGMKFPAYSTALGKALLTDHTDAELKQLYKEEKLHALTPYTLTSRNELLEQLAEARMKGYTTDDQESVIGFKCVAVPIRDSQGRVVAAVSCSMPKHAWDSKHELARTEMTKLALRLSQG</sequence>
<keyword evidence="7" id="KW-1185">Reference proteome</keyword>